<keyword evidence="3" id="KW-1185">Reference proteome</keyword>
<dbReference type="RefSeq" id="WP_264792623.1">
    <property type="nucleotide sequence ID" value="NZ_AP026867.1"/>
</dbReference>
<dbReference type="AlphaFoldDB" id="A0A915YE57"/>
<feature type="transmembrane region" description="Helical" evidence="1">
    <location>
        <begin position="82"/>
        <end position="102"/>
    </location>
</feature>
<keyword evidence="1" id="KW-0472">Membrane</keyword>
<organism evidence="2 3">
    <name type="scientific">Aureispira anguillae</name>
    <dbReference type="NCBI Taxonomy" id="2864201"/>
    <lineage>
        <taxon>Bacteria</taxon>
        <taxon>Pseudomonadati</taxon>
        <taxon>Bacteroidota</taxon>
        <taxon>Saprospiria</taxon>
        <taxon>Saprospirales</taxon>
        <taxon>Saprospiraceae</taxon>
        <taxon>Aureispira</taxon>
    </lineage>
</organism>
<reference evidence="2" key="1">
    <citation type="submission" date="2022-09" db="EMBL/GenBank/DDBJ databases">
        <title>Aureispira anguillicida sp. nov., isolated from Leptocephalus of Japanese eel Anguilla japonica.</title>
        <authorList>
            <person name="Yuasa K."/>
            <person name="Mekata T."/>
            <person name="Ikunari K."/>
        </authorList>
    </citation>
    <scope>NUCLEOTIDE SEQUENCE</scope>
    <source>
        <strain evidence="2">EL160426</strain>
    </source>
</reference>
<gene>
    <name evidence="2" type="ORF">AsAng_0021570</name>
</gene>
<accession>A0A915YE57</accession>
<evidence type="ECO:0008006" key="4">
    <source>
        <dbReference type="Google" id="ProtNLM"/>
    </source>
</evidence>
<name>A0A915YE57_9BACT</name>
<evidence type="ECO:0000256" key="1">
    <source>
        <dbReference type="SAM" id="Phobius"/>
    </source>
</evidence>
<evidence type="ECO:0000313" key="2">
    <source>
        <dbReference type="EMBL" id="BDS11443.1"/>
    </source>
</evidence>
<proteinExistence type="predicted"/>
<sequence>MFLISGIREKVIKSYPDKLKKCPQCQKKTLLFKVSQEYCHLFWIPVIPLGRKWVDLVCKNCNRHSYSREREDFFLSNTSTPIYLFSGAILFAVFIILQRPYFLTHQKKKLNFVSKPQINDVYKIEAEELVYGKTKYEYYRVVEIQKDSVYTYKNTLKYGKILDIFDAKDYFIAKRIAFSHKDLKILLEKRIIYDIERNYNENIGYHRTKPE</sequence>
<evidence type="ECO:0000313" key="3">
    <source>
        <dbReference type="Proteomes" id="UP001060919"/>
    </source>
</evidence>
<dbReference type="Proteomes" id="UP001060919">
    <property type="component" value="Chromosome"/>
</dbReference>
<keyword evidence="1" id="KW-1133">Transmembrane helix</keyword>
<keyword evidence="1" id="KW-0812">Transmembrane</keyword>
<protein>
    <recommendedName>
        <fullName evidence="4">Zinc-ribbon 15 domain-containing protein</fullName>
    </recommendedName>
</protein>
<dbReference type="KEGG" id="aup:AsAng_0021570"/>
<dbReference type="EMBL" id="AP026867">
    <property type="protein sequence ID" value="BDS11443.1"/>
    <property type="molecule type" value="Genomic_DNA"/>
</dbReference>